<reference evidence="2" key="1">
    <citation type="submission" date="2015-11" db="EMBL/GenBank/DDBJ databases">
        <title>De novo transcriptome assembly of four potential Pierce s Disease insect vectors from Arizona vineyards.</title>
        <authorList>
            <person name="Tassone E.E."/>
        </authorList>
    </citation>
    <scope>NUCLEOTIDE SEQUENCE</scope>
</reference>
<feature type="transmembrane region" description="Helical" evidence="1">
    <location>
        <begin position="116"/>
        <end position="139"/>
    </location>
</feature>
<feature type="non-terminal residue" evidence="2">
    <location>
        <position position="150"/>
    </location>
</feature>
<dbReference type="EMBL" id="GECZ01013001">
    <property type="protein sequence ID" value="JAS56768.1"/>
    <property type="molecule type" value="Transcribed_RNA"/>
</dbReference>
<keyword evidence="1" id="KW-0812">Transmembrane</keyword>
<dbReference type="AlphaFoldDB" id="A0A1B6G2V0"/>
<protein>
    <recommendedName>
        <fullName evidence="3">Reverse transcriptase domain-containing protein</fullName>
    </recommendedName>
</protein>
<organism evidence="2">
    <name type="scientific">Cuerna arida</name>
    <dbReference type="NCBI Taxonomy" id="1464854"/>
    <lineage>
        <taxon>Eukaryota</taxon>
        <taxon>Metazoa</taxon>
        <taxon>Ecdysozoa</taxon>
        <taxon>Arthropoda</taxon>
        <taxon>Hexapoda</taxon>
        <taxon>Insecta</taxon>
        <taxon>Pterygota</taxon>
        <taxon>Neoptera</taxon>
        <taxon>Paraneoptera</taxon>
        <taxon>Hemiptera</taxon>
        <taxon>Auchenorrhyncha</taxon>
        <taxon>Membracoidea</taxon>
        <taxon>Cicadellidae</taxon>
        <taxon>Cicadellinae</taxon>
        <taxon>Proconiini</taxon>
        <taxon>Cuerna</taxon>
    </lineage>
</organism>
<name>A0A1B6G2V0_9HEMI</name>
<keyword evidence="1" id="KW-1133">Transmembrane helix</keyword>
<keyword evidence="1" id="KW-0472">Membrane</keyword>
<evidence type="ECO:0008006" key="3">
    <source>
        <dbReference type="Google" id="ProtNLM"/>
    </source>
</evidence>
<evidence type="ECO:0000313" key="2">
    <source>
        <dbReference type="EMBL" id="JAS56768.1"/>
    </source>
</evidence>
<accession>A0A1B6G2V0</accession>
<gene>
    <name evidence="2" type="ORF">g.33056</name>
</gene>
<feature type="non-terminal residue" evidence="2">
    <location>
        <position position="1"/>
    </location>
</feature>
<feature type="transmembrane region" description="Helical" evidence="1">
    <location>
        <begin position="76"/>
        <end position="95"/>
    </location>
</feature>
<proteinExistence type="predicted"/>
<evidence type="ECO:0000256" key="1">
    <source>
        <dbReference type="SAM" id="Phobius"/>
    </source>
</evidence>
<sequence length="150" mass="17604">TLNLLNHLTLNTIIPNTSLCSKFLGVRLDFNLKWDSHINMLAKHVNSAAFALRCLSTFASRETLRLGYNGIFESKISYFIIFWDFYSANFFNRIFRIQKRAMRIVWGLDRRDSCRELFRSSGTLTLASLLVYHTVIFVFKNKHMFSVLKH</sequence>